<protein>
    <submittedName>
        <fullName evidence="2">Putative transposase</fullName>
    </submittedName>
</protein>
<dbReference type="Proteomes" id="UP000694036">
    <property type="component" value="Chromosome"/>
</dbReference>
<sequence>MEYKSNRYTKYLCNYHFVWIPKYRRKLLVGKVAEYTKEVLKSIAEELDCEAIALEVMPDHIHLFVNCPPRYAPSYLANYFKGKSARLILKKFPELRKYVNGKLWTRNYFVSTAGNVSSETINRYIEEQWVKEGEED</sequence>
<dbReference type="SMART" id="SM01321">
    <property type="entry name" value="Y1_Tnp"/>
    <property type="match status" value="1"/>
</dbReference>
<reference evidence="2 3" key="1">
    <citation type="journal article" date="2021" name="Environ. Microbiol.">
        <title>New insights into the diversity and evolution of the archaeal mobilome from three complete genomes of Saccharolobus shibatae.</title>
        <authorList>
            <person name="Medvedeva S."/>
            <person name="Brandt D."/>
            <person name="Cvirkaite-Krupovic V."/>
            <person name="Liu Y."/>
            <person name="Severinov K."/>
            <person name="Ishino S."/>
            <person name="Ishino Y."/>
            <person name="Prangishvili D."/>
            <person name="Kalinowski J."/>
            <person name="Krupovic M."/>
        </authorList>
    </citation>
    <scope>NUCLEOTIDE SEQUENCE [LARGE SCALE GENOMIC DNA]</scope>
    <source>
        <strain evidence="2 3">S38A</strain>
    </source>
</reference>
<dbReference type="InterPro" id="IPR002686">
    <property type="entry name" value="Transposase_17"/>
</dbReference>
<dbReference type="Pfam" id="PF01797">
    <property type="entry name" value="Y1_Tnp"/>
    <property type="match status" value="1"/>
</dbReference>
<dbReference type="GO" id="GO:0004803">
    <property type="term" value="F:transposase activity"/>
    <property type="evidence" value="ECO:0007669"/>
    <property type="project" value="InterPro"/>
</dbReference>
<dbReference type="AlphaFoldDB" id="A0A8F5C1L1"/>
<evidence type="ECO:0000313" key="3">
    <source>
        <dbReference type="Proteomes" id="UP000694036"/>
    </source>
</evidence>
<gene>
    <name evidence="2" type="ORF">J5U22_01775</name>
</gene>
<dbReference type="PANTHER" id="PTHR33360:SF2">
    <property type="entry name" value="TRANSPOSASE FOR INSERTION SEQUENCE ELEMENT IS200"/>
    <property type="match status" value="1"/>
</dbReference>
<name>A0A8F5C1L1_9CREN</name>
<evidence type="ECO:0000259" key="1">
    <source>
        <dbReference type="SMART" id="SM01321"/>
    </source>
</evidence>
<accession>A0A8F5C1L1</accession>
<dbReference type="EMBL" id="CP077713">
    <property type="protein sequence ID" value="QXJ35228.1"/>
    <property type="molecule type" value="Genomic_DNA"/>
</dbReference>
<proteinExistence type="predicted"/>
<evidence type="ECO:0000313" key="2">
    <source>
        <dbReference type="EMBL" id="QXJ35228.1"/>
    </source>
</evidence>
<dbReference type="RefSeq" id="WP_218257865.1">
    <property type="nucleotide sequence ID" value="NZ_CP077713.1"/>
</dbReference>
<dbReference type="NCBIfam" id="NF033573">
    <property type="entry name" value="transpos_IS200"/>
    <property type="match status" value="1"/>
</dbReference>
<dbReference type="GeneID" id="65557146"/>
<dbReference type="GO" id="GO:0003677">
    <property type="term" value="F:DNA binding"/>
    <property type="evidence" value="ECO:0007669"/>
    <property type="project" value="InterPro"/>
</dbReference>
<feature type="domain" description="Transposase IS200-like" evidence="1">
    <location>
        <begin position="10"/>
        <end position="128"/>
    </location>
</feature>
<dbReference type="PANTHER" id="PTHR33360">
    <property type="entry name" value="TRANSPOSASE FOR INSERTION SEQUENCE ELEMENT IS200"/>
    <property type="match status" value="1"/>
</dbReference>
<dbReference type="GO" id="GO:0006313">
    <property type="term" value="P:DNA transposition"/>
    <property type="evidence" value="ECO:0007669"/>
    <property type="project" value="InterPro"/>
</dbReference>
<organism evidence="2 3">
    <name type="scientific">Saccharolobus shibatae</name>
    <dbReference type="NCBI Taxonomy" id="2286"/>
    <lineage>
        <taxon>Archaea</taxon>
        <taxon>Thermoproteota</taxon>
        <taxon>Thermoprotei</taxon>
        <taxon>Sulfolobales</taxon>
        <taxon>Sulfolobaceae</taxon>
        <taxon>Saccharolobus</taxon>
    </lineage>
</organism>
<keyword evidence="3" id="KW-1185">Reference proteome</keyword>